<dbReference type="PROSITE" id="PS51257">
    <property type="entry name" value="PROKAR_LIPOPROTEIN"/>
    <property type="match status" value="1"/>
</dbReference>
<protein>
    <recommendedName>
        <fullName evidence="5">OmpA-like domain-containing protein</fullName>
    </recommendedName>
</protein>
<dbReference type="InterPro" id="IPR036737">
    <property type="entry name" value="OmpA-like_sf"/>
</dbReference>
<dbReference type="EMBL" id="FPHE01000056">
    <property type="protein sequence ID" value="SFV54859.1"/>
    <property type="molecule type" value="Genomic_DNA"/>
</dbReference>
<evidence type="ECO:0000256" key="4">
    <source>
        <dbReference type="SAM" id="Coils"/>
    </source>
</evidence>
<evidence type="ECO:0000256" key="1">
    <source>
        <dbReference type="ARBA" id="ARBA00004442"/>
    </source>
</evidence>
<dbReference type="CDD" id="cd07185">
    <property type="entry name" value="OmpA_C-like"/>
    <property type="match status" value="1"/>
</dbReference>
<proteinExistence type="predicted"/>
<organism evidence="6">
    <name type="scientific">hydrothermal vent metagenome</name>
    <dbReference type="NCBI Taxonomy" id="652676"/>
    <lineage>
        <taxon>unclassified sequences</taxon>
        <taxon>metagenomes</taxon>
        <taxon>ecological metagenomes</taxon>
    </lineage>
</organism>
<dbReference type="PROSITE" id="PS51123">
    <property type="entry name" value="OMPA_2"/>
    <property type="match status" value="1"/>
</dbReference>
<keyword evidence="2" id="KW-0472">Membrane</keyword>
<gene>
    <name evidence="6" type="ORF">MNB_SV-12-1871</name>
</gene>
<evidence type="ECO:0000256" key="2">
    <source>
        <dbReference type="ARBA" id="ARBA00023136"/>
    </source>
</evidence>
<dbReference type="PRINTS" id="PR01021">
    <property type="entry name" value="OMPADOMAIN"/>
</dbReference>
<feature type="domain" description="OmpA-like" evidence="5">
    <location>
        <begin position="153"/>
        <end position="284"/>
    </location>
</feature>
<evidence type="ECO:0000259" key="5">
    <source>
        <dbReference type="PROSITE" id="PS51123"/>
    </source>
</evidence>
<dbReference type="AlphaFoldDB" id="A0A1W1BMU7"/>
<feature type="coiled-coil region" evidence="4">
    <location>
        <begin position="77"/>
        <end position="104"/>
    </location>
</feature>
<keyword evidence="3" id="KW-0998">Cell outer membrane</keyword>
<dbReference type="SUPFAM" id="SSF103088">
    <property type="entry name" value="OmpA-like"/>
    <property type="match status" value="1"/>
</dbReference>
<keyword evidence="4" id="KW-0175">Coiled coil</keyword>
<dbReference type="InterPro" id="IPR006664">
    <property type="entry name" value="OMP_bac"/>
</dbReference>
<dbReference type="PANTHER" id="PTHR30329">
    <property type="entry name" value="STATOR ELEMENT OF FLAGELLAR MOTOR COMPLEX"/>
    <property type="match status" value="1"/>
</dbReference>
<dbReference type="InterPro" id="IPR006665">
    <property type="entry name" value="OmpA-like"/>
</dbReference>
<reference evidence="6" key="1">
    <citation type="submission" date="2016-10" db="EMBL/GenBank/DDBJ databases">
        <authorList>
            <person name="de Groot N.N."/>
        </authorList>
    </citation>
    <scope>NUCLEOTIDE SEQUENCE</scope>
</reference>
<name>A0A1W1BMU7_9ZZZZ</name>
<dbReference type="PANTHER" id="PTHR30329:SF21">
    <property type="entry name" value="LIPOPROTEIN YIAD-RELATED"/>
    <property type="match status" value="1"/>
</dbReference>
<dbReference type="GO" id="GO:0009279">
    <property type="term" value="C:cell outer membrane"/>
    <property type="evidence" value="ECO:0007669"/>
    <property type="project" value="UniProtKB-SubCell"/>
</dbReference>
<sequence length="284" mass="32151">MKKIHLLIVSIILLTACSNTESSKILKPKKEVKAKSYSCKDIDSIVHTSNFNVKLLTNLYKKCPTQKVKVALLIAKGDNQESALESYQEALRLIEENNLELFDEYKLYLKNQIKKYSQHNKQNRVVKSGVISSEALEGYIMPRANDSTRDAMIGEFSTVKGIPLNFSSGSSAIKEGVNLAQAKEIGKLLSKKDFANRVVYITGYTDTRGDSQSNQELSVQRANGLKRYLINNFNLKEENIRAEGYGESFPICKFGEKQKVDREYSCSQEENYAKSRRVTLEYGE</sequence>
<comment type="subcellular location">
    <subcellularLocation>
        <location evidence="1">Cell outer membrane</location>
    </subcellularLocation>
</comment>
<evidence type="ECO:0000313" key="6">
    <source>
        <dbReference type="EMBL" id="SFV54859.1"/>
    </source>
</evidence>
<dbReference type="InterPro" id="IPR050330">
    <property type="entry name" value="Bact_OuterMem_StrucFunc"/>
</dbReference>
<evidence type="ECO:0000256" key="3">
    <source>
        <dbReference type="ARBA" id="ARBA00023237"/>
    </source>
</evidence>
<accession>A0A1W1BMU7</accession>
<dbReference type="Gene3D" id="3.30.1330.60">
    <property type="entry name" value="OmpA-like domain"/>
    <property type="match status" value="1"/>
</dbReference>
<dbReference type="Pfam" id="PF00691">
    <property type="entry name" value="OmpA"/>
    <property type="match status" value="1"/>
</dbReference>